<name>A0A1R4J8L3_9MICO</name>
<evidence type="ECO:0000313" key="1">
    <source>
        <dbReference type="EMBL" id="SJN28426.1"/>
    </source>
</evidence>
<keyword evidence="1" id="KW-0067">ATP-binding</keyword>
<dbReference type="RefSeq" id="WP_087136788.1">
    <property type="nucleotide sequence ID" value="NZ_FUKR01000036.1"/>
</dbReference>
<dbReference type="AlphaFoldDB" id="A0A1R4J8L3"/>
<protein>
    <submittedName>
        <fullName evidence="1">Putative ATP-binding protein</fullName>
    </submittedName>
</protein>
<organism evidence="1 2">
    <name type="scientific">Mycetocola reblochoni REB411</name>
    <dbReference type="NCBI Taxonomy" id="1255698"/>
    <lineage>
        <taxon>Bacteria</taxon>
        <taxon>Bacillati</taxon>
        <taxon>Actinomycetota</taxon>
        <taxon>Actinomycetes</taxon>
        <taxon>Micrococcales</taxon>
        <taxon>Microbacteriaceae</taxon>
        <taxon>Mycetocola</taxon>
    </lineage>
</organism>
<keyword evidence="1" id="KW-0547">Nucleotide-binding</keyword>
<evidence type="ECO:0000313" key="2">
    <source>
        <dbReference type="Proteomes" id="UP000196778"/>
    </source>
</evidence>
<reference evidence="2" key="1">
    <citation type="submission" date="2017-02" db="EMBL/GenBank/DDBJ databases">
        <authorList>
            <person name="Dridi B."/>
        </authorList>
    </citation>
    <scope>NUCLEOTIDE SEQUENCE [LARGE SCALE GENOMIC DNA]</scope>
    <source>
        <strain evidence="2">EB411</strain>
    </source>
</reference>
<gene>
    <name evidence="1" type="ORF">FM119_06020</name>
</gene>
<dbReference type="Pfam" id="PF11305">
    <property type="entry name" value="DUF3107"/>
    <property type="match status" value="1"/>
</dbReference>
<proteinExistence type="predicted"/>
<dbReference type="InterPro" id="IPR021456">
    <property type="entry name" value="DUF3107"/>
</dbReference>
<dbReference type="Proteomes" id="UP000196778">
    <property type="component" value="Unassembled WGS sequence"/>
</dbReference>
<keyword evidence="2" id="KW-1185">Reference proteome</keyword>
<dbReference type="GO" id="GO:0005524">
    <property type="term" value="F:ATP binding"/>
    <property type="evidence" value="ECO:0007669"/>
    <property type="project" value="UniProtKB-KW"/>
</dbReference>
<accession>A0A1R4J8L3</accession>
<dbReference type="EMBL" id="FUKR01000036">
    <property type="protein sequence ID" value="SJN28426.1"/>
    <property type="molecule type" value="Genomic_DNA"/>
</dbReference>
<sequence>MDIRIGITNSARELAFESQQSKKDVEETVARALGEGSSYFTLSDVKGRSFLVPTAALAYVELGGEESRRVGFVA</sequence>
<dbReference type="OrthoDB" id="3268468at2"/>